<gene>
    <name evidence="2" type="ORF">CAMGR0001_2851</name>
</gene>
<organism evidence="2 3">
    <name type="scientific">Campylobacter gracilis RM3268</name>
    <dbReference type="NCBI Taxonomy" id="553220"/>
    <lineage>
        <taxon>Bacteria</taxon>
        <taxon>Pseudomonadati</taxon>
        <taxon>Campylobacterota</taxon>
        <taxon>Epsilonproteobacteria</taxon>
        <taxon>Campylobacterales</taxon>
        <taxon>Campylobacteraceae</taxon>
        <taxon>Campylobacter</taxon>
    </lineage>
</organism>
<proteinExistence type="predicted"/>
<dbReference type="Proteomes" id="UP000005709">
    <property type="component" value="Unassembled WGS sequence"/>
</dbReference>
<keyword evidence="1" id="KW-1133">Transmembrane helix</keyword>
<keyword evidence="3" id="KW-1185">Reference proteome</keyword>
<evidence type="ECO:0000313" key="2">
    <source>
        <dbReference type="EMBL" id="EEV16476.1"/>
    </source>
</evidence>
<feature type="transmembrane region" description="Helical" evidence="1">
    <location>
        <begin position="51"/>
        <end position="74"/>
    </location>
</feature>
<reference evidence="2 3" key="1">
    <citation type="submission" date="2009-07" db="EMBL/GenBank/DDBJ databases">
        <authorList>
            <person name="Madupu R."/>
            <person name="Sebastian Y."/>
            <person name="Durkin A.S."/>
            <person name="Torralba M."/>
            <person name="Methe B."/>
            <person name="Sutton G.G."/>
            <person name="Strausberg R.L."/>
            <person name="Nelson K.E."/>
        </authorList>
    </citation>
    <scope>NUCLEOTIDE SEQUENCE [LARGE SCALE GENOMIC DNA]</scope>
    <source>
        <strain evidence="2 3">RM3268</strain>
    </source>
</reference>
<keyword evidence="1" id="KW-0812">Transmembrane</keyword>
<dbReference type="EMBL" id="ACYG01000031">
    <property type="protein sequence ID" value="EEV16476.1"/>
    <property type="molecule type" value="Genomic_DNA"/>
</dbReference>
<sequence length="81" mass="8949">MGIIIALVAAFLGAGFYMNSIDTLASLFGNFYNPSFVVDFLAFEKGVDQLKVTYVIAFVIIFVVLAILIDKFMINSKDSKK</sequence>
<name>C8PL61_9BACT</name>
<keyword evidence="1" id="KW-0472">Membrane</keyword>
<dbReference type="AlphaFoldDB" id="C8PL61"/>
<protein>
    <submittedName>
        <fullName evidence="2">Uncharacterized protein</fullName>
    </submittedName>
</protein>
<accession>C8PL61</accession>
<evidence type="ECO:0000313" key="3">
    <source>
        <dbReference type="Proteomes" id="UP000005709"/>
    </source>
</evidence>
<evidence type="ECO:0000256" key="1">
    <source>
        <dbReference type="SAM" id="Phobius"/>
    </source>
</evidence>
<comment type="caution">
    <text evidence="2">The sequence shown here is derived from an EMBL/GenBank/DDBJ whole genome shotgun (WGS) entry which is preliminary data.</text>
</comment>